<name>A0A1H9VIV3_9PSEU</name>
<dbReference type="Pfam" id="PF19809">
    <property type="entry name" value="DUF6292"/>
    <property type="match status" value="1"/>
</dbReference>
<organism evidence="2 3">
    <name type="scientific">Lentzea xinjiangensis</name>
    <dbReference type="NCBI Taxonomy" id="402600"/>
    <lineage>
        <taxon>Bacteria</taxon>
        <taxon>Bacillati</taxon>
        <taxon>Actinomycetota</taxon>
        <taxon>Actinomycetes</taxon>
        <taxon>Pseudonocardiales</taxon>
        <taxon>Pseudonocardiaceae</taxon>
        <taxon>Lentzea</taxon>
    </lineage>
</organism>
<dbReference type="Proteomes" id="UP000199352">
    <property type="component" value="Unassembled WGS sequence"/>
</dbReference>
<dbReference type="EMBL" id="FOFR01000026">
    <property type="protein sequence ID" value="SES21489.1"/>
    <property type="molecule type" value="Genomic_DNA"/>
</dbReference>
<accession>A0A1H9VIV3</accession>
<proteinExistence type="predicted"/>
<evidence type="ECO:0000313" key="3">
    <source>
        <dbReference type="Proteomes" id="UP000199352"/>
    </source>
</evidence>
<dbReference type="STRING" id="402600.SAMN05216188_12693"/>
<dbReference type="AlphaFoldDB" id="A0A1H9VIV3"/>
<reference evidence="3" key="1">
    <citation type="submission" date="2016-10" db="EMBL/GenBank/DDBJ databases">
        <authorList>
            <person name="Varghese N."/>
            <person name="Submissions S."/>
        </authorList>
    </citation>
    <scope>NUCLEOTIDE SEQUENCE [LARGE SCALE GENOMIC DNA]</scope>
    <source>
        <strain evidence="3">CGMCC 4.3525</strain>
    </source>
</reference>
<keyword evidence="3" id="KW-1185">Reference proteome</keyword>
<evidence type="ECO:0000313" key="2">
    <source>
        <dbReference type="EMBL" id="SES21489.1"/>
    </source>
</evidence>
<sequence>MDREMPIELAIDLDTDIDFDVDFDDSAARRARGYVSEVVVGLGLRGDSSFVETEPRAGAYVALEGRLPDFPHHDVALQWNELTGWSVAVEDRLGQLVEVARLSGDAWPEPSAVARWVGSVLRHERAHEQTNRDFAAFVPSQRSNVLS</sequence>
<feature type="domain" description="DUF6292" evidence="1">
    <location>
        <begin position="34"/>
        <end position="117"/>
    </location>
</feature>
<gene>
    <name evidence="2" type="ORF">SAMN05216188_12693</name>
</gene>
<evidence type="ECO:0000259" key="1">
    <source>
        <dbReference type="Pfam" id="PF19809"/>
    </source>
</evidence>
<dbReference type="InterPro" id="IPR046259">
    <property type="entry name" value="DUF6292"/>
</dbReference>
<protein>
    <recommendedName>
        <fullName evidence="1">DUF6292 domain-containing protein</fullName>
    </recommendedName>
</protein>